<dbReference type="Proteomes" id="UP001165740">
    <property type="component" value="Chromosome 9"/>
</dbReference>
<dbReference type="OrthoDB" id="6045352at2759"/>
<gene>
    <name evidence="2" type="primary">LOC129928104</name>
</gene>
<proteinExistence type="predicted"/>
<dbReference type="GeneID" id="129928104"/>
<evidence type="ECO:0000313" key="1">
    <source>
        <dbReference type="Proteomes" id="UP001165740"/>
    </source>
</evidence>
<evidence type="ECO:0000313" key="2">
    <source>
        <dbReference type="RefSeq" id="XP_055896676.1"/>
    </source>
</evidence>
<accession>A0A9W3BB64</accession>
<dbReference type="RefSeq" id="XP_055896676.1">
    <property type="nucleotide sequence ID" value="XM_056040701.1"/>
</dbReference>
<organism evidence="1 2">
    <name type="scientific">Biomphalaria glabrata</name>
    <name type="common">Bloodfluke planorb</name>
    <name type="synonym">Freshwater snail</name>
    <dbReference type="NCBI Taxonomy" id="6526"/>
    <lineage>
        <taxon>Eukaryota</taxon>
        <taxon>Metazoa</taxon>
        <taxon>Spiralia</taxon>
        <taxon>Lophotrochozoa</taxon>
        <taxon>Mollusca</taxon>
        <taxon>Gastropoda</taxon>
        <taxon>Heterobranchia</taxon>
        <taxon>Euthyneura</taxon>
        <taxon>Panpulmonata</taxon>
        <taxon>Hygrophila</taxon>
        <taxon>Lymnaeoidea</taxon>
        <taxon>Planorbidae</taxon>
        <taxon>Biomphalaria</taxon>
    </lineage>
</organism>
<dbReference type="AlphaFoldDB" id="A0A9W3BB64"/>
<sequence length="577" mass="66945">MRPYSELADIVLKLQNLDQIKEFLGNILNEVCFVKKKGELWIEEKETSTFEEVKEYIKKTTTDILQRCIAGTSNQFKNISDSATALESTLHLQSEAPESSNLILTESQSLTEKFEEIHSSFTLQSKKVKKLQQKANDQHKINKMLEEKIKKCDDNNAKVFKLQEYWNEKNSELKEEFTEEFQAASSFMSHLQTQYESLSHEFKENKAMDMIEVLQFTTDDIIEKILRRQQDMYEKLDHLETEQYHLKKNYADKKKARKNLEFMCRLLSPLNVKCVEDCPHLIGHHEQQIFESDEGDCQGYLKNCTKNPGHIDFIRVSNLRLDILPQDYRDPVLYGFIKAVSDLTVKISVTTTSPHRPKFWPGTNVLYPLYKAREKQLFRTGSGKINAVNRRVEAACPCDKCKNSDKPKTDWWEIEVTTAASVVFDESEASFATVRLFYDTEESEDVSVKCAQHSGLFKSIERDLCWFNCVTCDTRLAGKLEKMRQSYEDFLEIVAQKYTLTREIHKLMFLVSHPHGCCKRISFGQWNEKYIVKTYFDKFTYSTCTCPGSSGARVYCLGYAWSIHEGNMKCGLNYSSG</sequence>
<protein>
    <submittedName>
        <fullName evidence="2">Uncharacterized protein LOC129928104 isoform X1</fullName>
    </submittedName>
</protein>
<keyword evidence="1" id="KW-1185">Reference proteome</keyword>
<reference evidence="2" key="1">
    <citation type="submission" date="2025-08" db="UniProtKB">
        <authorList>
            <consortium name="RefSeq"/>
        </authorList>
    </citation>
    <scope>IDENTIFICATION</scope>
</reference>
<name>A0A9W3BB64_BIOGL</name>